<dbReference type="PANTHER" id="PTHR13767">
    <property type="entry name" value="TRNA-PSEUDOURIDINE SYNTHASE"/>
    <property type="match status" value="1"/>
</dbReference>
<reference evidence="7" key="2">
    <citation type="submission" date="2020-05" db="UniProtKB">
        <authorList>
            <consortium name="EnsemblMetazoa"/>
        </authorList>
    </citation>
    <scope>IDENTIFICATION</scope>
    <source>
        <strain evidence="7">IAEA</strain>
    </source>
</reference>
<evidence type="ECO:0000256" key="1">
    <source>
        <dbReference type="ARBA" id="ARBA00008999"/>
    </source>
</evidence>
<evidence type="ECO:0000313" key="8">
    <source>
        <dbReference type="Proteomes" id="UP000092445"/>
    </source>
</evidence>
<keyword evidence="4" id="KW-0413">Isomerase</keyword>
<dbReference type="InterPro" id="IPR014780">
    <property type="entry name" value="tRNA_psdUridine_synth_TruB"/>
</dbReference>
<dbReference type="Proteomes" id="UP000092445">
    <property type="component" value="Unassembled WGS sequence"/>
</dbReference>
<dbReference type="GO" id="GO:0160148">
    <property type="term" value="F:tRNA pseudouridine(55) synthase activity"/>
    <property type="evidence" value="ECO:0007669"/>
    <property type="project" value="UniProtKB-EC"/>
</dbReference>
<dbReference type="VEuPathDB" id="VectorBase:GPAI000672"/>
<dbReference type="InterPro" id="IPR002501">
    <property type="entry name" value="PsdUridine_synth_N"/>
</dbReference>
<keyword evidence="8" id="KW-1185">Reference proteome</keyword>
<dbReference type="PANTHER" id="PTHR13767:SF2">
    <property type="entry name" value="PSEUDOURIDYLATE SYNTHASE TRUB1"/>
    <property type="match status" value="1"/>
</dbReference>
<dbReference type="STRING" id="7398.A0A1A9Z131"/>
<dbReference type="EC" id="5.4.99.25" evidence="2"/>
<dbReference type="GO" id="GO:0003723">
    <property type="term" value="F:RNA binding"/>
    <property type="evidence" value="ECO:0007669"/>
    <property type="project" value="InterPro"/>
</dbReference>
<feature type="domain" description="Pseudouridine synthase II N-terminal" evidence="5">
    <location>
        <begin position="20"/>
        <end position="122"/>
    </location>
</feature>
<evidence type="ECO:0000313" key="7">
    <source>
        <dbReference type="EnsemblMetazoa" id="GPAI000672-PA"/>
    </source>
</evidence>
<dbReference type="SUPFAM" id="SSF55120">
    <property type="entry name" value="Pseudouridine synthase"/>
    <property type="match status" value="1"/>
</dbReference>
<dbReference type="Pfam" id="PF09157">
    <property type="entry name" value="TruB-C_2"/>
    <property type="match status" value="1"/>
</dbReference>
<dbReference type="Pfam" id="PF01509">
    <property type="entry name" value="TruB_N"/>
    <property type="match status" value="1"/>
</dbReference>
<dbReference type="Gene3D" id="2.30.130.10">
    <property type="entry name" value="PUA domain"/>
    <property type="match status" value="1"/>
</dbReference>
<keyword evidence="3" id="KW-0819">tRNA processing</keyword>
<dbReference type="InterPro" id="IPR020103">
    <property type="entry name" value="PsdUridine_synth_cat_dom_sf"/>
</dbReference>
<evidence type="ECO:0000256" key="2">
    <source>
        <dbReference type="ARBA" id="ARBA00012787"/>
    </source>
</evidence>
<protein>
    <recommendedName>
        <fullName evidence="2">tRNA pseudouridine(55) synthase</fullName>
        <ecNumber evidence="2">5.4.99.25</ecNumber>
    </recommendedName>
</protein>
<dbReference type="EnsemblMetazoa" id="GPAI000672-RA">
    <property type="protein sequence ID" value="GPAI000672-PA"/>
    <property type="gene ID" value="GPAI000672"/>
</dbReference>
<feature type="domain" description="tRNA pseudouridine synthase II TruB subfamily 1 C-terminal" evidence="6">
    <location>
        <begin position="163"/>
        <end position="208"/>
    </location>
</feature>
<dbReference type="GO" id="GO:1990481">
    <property type="term" value="P:mRNA pseudouridine synthesis"/>
    <property type="evidence" value="ECO:0007669"/>
    <property type="project" value="TreeGrafter"/>
</dbReference>
<dbReference type="GO" id="GO:0006400">
    <property type="term" value="P:tRNA modification"/>
    <property type="evidence" value="ECO:0007669"/>
    <property type="project" value="TreeGrafter"/>
</dbReference>
<dbReference type="InterPro" id="IPR015240">
    <property type="entry name" value="tRNA_sdUridine_synth_fam1_C"/>
</dbReference>
<evidence type="ECO:0000259" key="6">
    <source>
        <dbReference type="Pfam" id="PF09157"/>
    </source>
</evidence>
<evidence type="ECO:0000256" key="3">
    <source>
        <dbReference type="ARBA" id="ARBA00022694"/>
    </source>
</evidence>
<comment type="similarity">
    <text evidence="1">Belongs to the pseudouridine synthase TruB family.</text>
</comment>
<proteinExistence type="inferred from homology"/>
<evidence type="ECO:0000259" key="5">
    <source>
        <dbReference type="Pfam" id="PF01509"/>
    </source>
</evidence>
<dbReference type="Gene3D" id="3.30.2350.10">
    <property type="entry name" value="Pseudouridine synthase"/>
    <property type="match status" value="1"/>
</dbReference>
<dbReference type="AlphaFoldDB" id="A0A1A9Z131"/>
<sequence length="210" mass="23606">MLLLDKPAGYSSNYILQKVKTLLQAKKAGYVGTLDPLASGMLPILFGITTKFSKYLLNTNKQYYVVAKLGERTDTLDADGNLISIRPIKVKESNIYQVISEFKGETYQVPPMFSALKHQGTYIRQIIDDIGEKLLCGAHYLLPTQTIVADMPILLLKSIDFIKISQGQEINFLNKKHGSYQIISENTNKFLGIITIDKFGRIASRELIQE</sequence>
<reference evidence="8" key="1">
    <citation type="submission" date="2014-03" db="EMBL/GenBank/DDBJ databases">
        <authorList>
            <person name="Aksoy S."/>
            <person name="Warren W."/>
            <person name="Wilson R.K."/>
        </authorList>
    </citation>
    <scope>NUCLEOTIDE SEQUENCE [LARGE SCALE GENOMIC DNA]</scope>
    <source>
        <strain evidence="8">IAEA</strain>
    </source>
</reference>
<name>A0A1A9Z131_GLOPL</name>
<organism evidence="7 8">
    <name type="scientific">Glossina pallidipes</name>
    <name type="common">Tsetse fly</name>
    <dbReference type="NCBI Taxonomy" id="7398"/>
    <lineage>
        <taxon>Eukaryota</taxon>
        <taxon>Metazoa</taxon>
        <taxon>Ecdysozoa</taxon>
        <taxon>Arthropoda</taxon>
        <taxon>Hexapoda</taxon>
        <taxon>Insecta</taxon>
        <taxon>Pterygota</taxon>
        <taxon>Neoptera</taxon>
        <taxon>Endopterygota</taxon>
        <taxon>Diptera</taxon>
        <taxon>Brachycera</taxon>
        <taxon>Muscomorpha</taxon>
        <taxon>Hippoboscoidea</taxon>
        <taxon>Glossinidae</taxon>
        <taxon>Glossina</taxon>
    </lineage>
</organism>
<accession>A0A1A9Z131</accession>
<evidence type="ECO:0000256" key="4">
    <source>
        <dbReference type="ARBA" id="ARBA00023235"/>
    </source>
</evidence>
<dbReference type="InterPro" id="IPR036974">
    <property type="entry name" value="PUA_sf"/>
</dbReference>